<sequence length="815" mass="88609">MAVPEQTPFIEYTANGTTTVYPLTFDCDKSEYLIVSLDGEEAPVGSWTLTGGSITFNSAPANGVLITIERNTPFQRTTDYQSYNNSFRPAPVNKDFDLIWWKLQELGVADWILGNRISALKNYVDRKDDELKAYLMEEIRKQGVALDQLDEYYNYLMQRLAQIAVDKGWEASFVVDASGKTQQEVNDRGGSPWYNKPDGYSAQEKALIINGAGVRSIENNNTTDPNTDMSKWAFIEHLIFKSRDEMLAYANPKTGQVAHLLSVHAPNFALLKPQDGDGFFIYDESKSNDNNGGTVCNGWVRQYAGDVDISWFGAQQGADASPFIEEALKISKSIVIRGNYTLETICGIPDQNNYSPTVISIRGENQATLTVNCPAGAVFTSAAAKLNPTSTSDIYTGKINVSDINFIGTTIANSVIFNGDRLYNMKIHHNNFHGSVTIIKAVVKRLADRNYIQSVDINNNHMALVHRVIEADRAYNFNFSFNACENCIGGIYIGIDAPFDPTGMSVSIFRNLWESGGMILKVQGGLVAGSVSKNYFESNNIADAATDKCQIYINRTGTGAGHSGGLVFDSNFFSGSASVAGYCDVRIIGTPDVSGSTTKNAITAPAVFIGNWSENERLVDNPSAILIGNRIKDRALMLNAYTPQEARVSFLSGYLNKAVTTNTVRFMTIDTRPCLTNGAASANFKASMDVMLNFTTSGAINTATVGFKLDLMVFAAYGVVTPPPKAGLKVSMSGFAQSSGSDKITGTVNMASVISTPTLSVIDNGDGTYHLDLSTFSNYSAPDWGNITNVRVTYNMQGSGYIPGGYSSFNLLGIS</sequence>
<dbReference type="EMBL" id="LRDT01000031">
    <property type="protein sequence ID" value="KZA15926.1"/>
    <property type="molecule type" value="Genomic_DNA"/>
</dbReference>
<accession>A0AAJ0VMY6</accession>
<evidence type="ECO:0000313" key="1">
    <source>
        <dbReference type="EMBL" id="KZA15926.1"/>
    </source>
</evidence>
<dbReference type="RefSeq" id="WP_002009999.1">
    <property type="nucleotide sequence ID" value="NZ_LRDT01000031.1"/>
</dbReference>
<protein>
    <submittedName>
        <fullName evidence="1">Uncharacterized protein</fullName>
    </submittedName>
</protein>
<organism evidence="1 2">
    <name type="scientific">Acinetobacter baumannii</name>
    <dbReference type="NCBI Taxonomy" id="470"/>
    <lineage>
        <taxon>Bacteria</taxon>
        <taxon>Pseudomonadati</taxon>
        <taxon>Pseudomonadota</taxon>
        <taxon>Gammaproteobacteria</taxon>
        <taxon>Moraxellales</taxon>
        <taxon>Moraxellaceae</taxon>
        <taxon>Acinetobacter</taxon>
        <taxon>Acinetobacter calcoaceticus/baumannii complex</taxon>
    </lineage>
</organism>
<evidence type="ECO:0000313" key="2">
    <source>
        <dbReference type="Proteomes" id="UP000076296"/>
    </source>
</evidence>
<dbReference type="Proteomes" id="UP000076296">
    <property type="component" value="Unassembled WGS sequence"/>
</dbReference>
<name>A0AAJ0VMY6_ACIBA</name>
<gene>
    <name evidence="1" type="ORF">LV35_02359</name>
</gene>
<dbReference type="AlphaFoldDB" id="A0AAJ0VMY6"/>
<proteinExistence type="predicted"/>
<reference evidence="1 2" key="1">
    <citation type="submission" date="2016-01" db="EMBL/GenBank/DDBJ databases">
        <title>Draft sequences of Acinetobacter baumannii isolates from wounded military personnel.</title>
        <authorList>
            <person name="Arivett B.A."/>
            <person name="Fiester S.E."/>
            <person name="Ream D.C."/>
            <person name="Actis L.A."/>
        </authorList>
    </citation>
    <scope>NUCLEOTIDE SEQUENCE [LARGE SCALE GENOMIC DNA]</scope>
    <source>
        <strain evidence="1 2">AB2828</strain>
    </source>
</reference>
<dbReference type="CDD" id="cd20481">
    <property type="entry name" value="phage_tailspike_middle"/>
    <property type="match status" value="1"/>
</dbReference>
<comment type="caution">
    <text evidence="1">The sequence shown here is derived from an EMBL/GenBank/DDBJ whole genome shotgun (WGS) entry which is preliminary data.</text>
</comment>